<proteinExistence type="inferred from homology"/>
<dbReference type="AlphaFoldDB" id="A0A6G8Q6J6"/>
<dbReference type="Gene3D" id="3.40.50.720">
    <property type="entry name" value="NAD(P)-binding Rossmann-like Domain"/>
    <property type="match status" value="1"/>
</dbReference>
<feature type="domain" description="Ketoreductase" evidence="4">
    <location>
        <begin position="84"/>
        <end position="267"/>
    </location>
</feature>
<dbReference type="PRINTS" id="PR00081">
    <property type="entry name" value="GDHRDH"/>
</dbReference>
<name>A0A6G8Q6J6_9ACTN</name>
<dbReference type="SUPFAM" id="SSF51735">
    <property type="entry name" value="NAD(P)-binding Rossmann-fold domains"/>
    <property type="match status" value="1"/>
</dbReference>
<evidence type="ECO:0000313" key="5">
    <source>
        <dbReference type="EMBL" id="QIN81947.1"/>
    </source>
</evidence>
<dbReference type="InterPro" id="IPR020904">
    <property type="entry name" value="Sc_DH/Rdtase_CS"/>
</dbReference>
<keyword evidence="6" id="KW-1185">Reference proteome</keyword>
<dbReference type="SMART" id="SM00822">
    <property type="entry name" value="PKS_KR"/>
    <property type="match status" value="1"/>
</dbReference>
<dbReference type="NCBIfam" id="NF005559">
    <property type="entry name" value="PRK07231.1"/>
    <property type="match status" value="1"/>
</dbReference>
<dbReference type="PANTHER" id="PTHR43669">
    <property type="entry name" value="5-KETO-D-GLUCONATE 5-REDUCTASE"/>
    <property type="match status" value="1"/>
</dbReference>
<keyword evidence="2 5" id="KW-0560">Oxidoreductase</keyword>
<evidence type="ECO:0000256" key="1">
    <source>
        <dbReference type="ARBA" id="ARBA00006484"/>
    </source>
</evidence>
<protein>
    <submittedName>
        <fullName evidence="5">Glucose 1-dehydrogenase</fullName>
        <ecNumber evidence="5">1.1.1.47</ecNumber>
    </submittedName>
</protein>
<dbReference type="PANTHER" id="PTHR43669:SF3">
    <property type="entry name" value="ALCOHOL DEHYDROGENASE, PUTATIVE (AFU_ORTHOLOGUE AFUA_3G03445)-RELATED"/>
    <property type="match status" value="1"/>
</dbReference>
<dbReference type="PRINTS" id="PR00080">
    <property type="entry name" value="SDRFAMILY"/>
</dbReference>
<evidence type="ECO:0000259" key="4">
    <source>
        <dbReference type="SMART" id="SM00822"/>
    </source>
</evidence>
<gene>
    <name evidence="5" type="ORF">GBA63_04285</name>
</gene>
<dbReference type="FunFam" id="3.40.50.720:FF:000084">
    <property type="entry name" value="Short-chain dehydrogenase reductase"/>
    <property type="match status" value="1"/>
</dbReference>
<reference evidence="5 6" key="1">
    <citation type="submission" date="2019-10" db="EMBL/GenBank/DDBJ databases">
        <title>Rubrobacter sp nov SCSIO 52090 isolated from a deep-sea sediment in the South China Sea.</title>
        <authorList>
            <person name="Chen R.W."/>
        </authorList>
    </citation>
    <scope>NUCLEOTIDE SEQUENCE [LARGE SCALE GENOMIC DNA]</scope>
    <source>
        <strain evidence="5 6">SCSIO 52909</strain>
    </source>
</reference>
<dbReference type="InterPro" id="IPR002347">
    <property type="entry name" value="SDR_fam"/>
</dbReference>
<dbReference type="InterPro" id="IPR057326">
    <property type="entry name" value="KR_dom"/>
</dbReference>
<organism evidence="5 6">
    <name type="scientific">Rubrobacter tropicus</name>
    <dbReference type="NCBI Taxonomy" id="2653851"/>
    <lineage>
        <taxon>Bacteria</taxon>
        <taxon>Bacillati</taxon>
        <taxon>Actinomycetota</taxon>
        <taxon>Rubrobacteria</taxon>
        <taxon>Rubrobacterales</taxon>
        <taxon>Rubrobacteraceae</taxon>
        <taxon>Rubrobacter</taxon>
    </lineage>
</organism>
<evidence type="ECO:0000256" key="2">
    <source>
        <dbReference type="ARBA" id="ARBA00023002"/>
    </source>
</evidence>
<dbReference type="PROSITE" id="PS00061">
    <property type="entry name" value="ADH_SHORT"/>
    <property type="match status" value="1"/>
</dbReference>
<evidence type="ECO:0000313" key="6">
    <source>
        <dbReference type="Proteomes" id="UP000501452"/>
    </source>
</evidence>
<dbReference type="EMBL" id="CP045119">
    <property type="protein sequence ID" value="QIN81947.1"/>
    <property type="molecule type" value="Genomic_DNA"/>
</dbReference>
<feature type="region of interest" description="Disordered" evidence="3">
    <location>
        <begin position="1"/>
        <end position="43"/>
    </location>
</feature>
<comment type="similarity">
    <text evidence="1">Belongs to the short-chain dehydrogenases/reductases (SDR) family.</text>
</comment>
<dbReference type="EC" id="1.1.1.47" evidence="5"/>
<dbReference type="GO" id="GO:0047936">
    <property type="term" value="F:glucose 1-dehydrogenase [NAD(P)+] activity"/>
    <property type="evidence" value="ECO:0007669"/>
    <property type="project" value="UniProtKB-EC"/>
</dbReference>
<dbReference type="Pfam" id="PF13561">
    <property type="entry name" value="adh_short_C2"/>
    <property type="match status" value="1"/>
</dbReference>
<dbReference type="InterPro" id="IPR036291">
    <property type="entry name" value="NAD(P)-bd_dom_sf"/>
</dbReference>
<evidence type="ECO:0000256" key="3">
    <source>
        <dbReference type="SAM" id="MobiDB-lite"/>
    </source>
</evidence>
<dbReference type="KEGG" id="rub:GBA63_04285"/>
<sequence>MPGPGRHRVVPALRRGAGRGQGRDGRGSRGRGRRAHSSWPNGEPRGDLLRLRLLRLRPLPLRNGPEPRRGRRLDGRTVSGLEGKVALITGGATGIGRAAAILLAKEGASIVIGDVNEEGAAEVVRKIESGGGSALARRCDVGAEQDIRALIETAEGEYGGLDVVFGNAGLLRTSALQDLSVDLFERHLRLNLTANFLLAKHAAPAMRRRGGGSIIFMASAGGLRGTRGSVAYNASKGGLVNMTRGLADELAGENIRVNCVCPGWVDTPFNRPFWEHAGEGAEEEVLRGVPLGRQSKPEEVAPAIAFLAGSGSSYITGQALVVDGGMMAT</sequence>
<dbReference type="Proteomes" id="UP000501452">
    <property type="component" value="Chromosome"/>
</dbReference>
<accession>A0A6G8Q6J6</accession>
<dbReference type="CDD" id="cd05233">
    <property type="entry name" value="SDR_c"/>
    <property type="match status" value="1"/>
</dbReference>